<proteinExistence type="predicted"/>
<dbReference type="STRING" id="983964.A0A2T3ZVU7"/>
<name>A0A2T3ZVU7_TRIHA</name>
<dbReference type="EMBL" id="KZ679695">
    <property type="protein sequence ID" value="PTB48934.1"/>
    <property type="molecule type" value="Genomic_DNA"/>
</dbReference>
<feature type="domain" description="CHAT" evidence="1">
    <location>
        <begin position="718"/>
        <end position="1023"/>
    </location>
</feature>
<dbReference type="RefSeq" id="XP_024768611.1">
    <property type="nucleotide sequence ID" value="XM_024914289.1"/>
</dbReference>
<dbReference type="Proteomes" id="UP000241690">
    <property type="component" value="Unassembled WGS sequence"/>
</dbReference>
<dbReference type="InterPro" id="IPR011990">
    <property type="entry name" value="TPR-like_helical_dom_sf"/>
</dbReference>
<reference evidence="2 3" key="1">
    <citation type="submission" date="2016-07" db="EMBL/GenBank/DDBJ databases">
        <title>Multiple horizontal gene transfer events from other fungi enriched the ability of initially mycotrophic Trichoderma (Ascomycota) to feed on dead plant biomass.</title>
        <authorList>
            <consortium name="DOE Joint Genome Institute"/>
            <person name="Aerts A."/>
            <person name="Atanasova L."/>
            <person name="Chenthamara K."/>
            <person name="Zhang J."/>
            <person name="Grujic M."/>
            <person name="Henrissat B."/>
            <person name="Kuo A."/>
            <person name="Salamov A."/>
            <person name="Lipzen A."/>
            <person name="Labutti K."/>
            <person name="Barry K."/>
            <person name="Miao Y."/>
            <person name="Rahimi M.J."/>
            <person name="Shen Q."/>
            <person name="Grigoriev I.V."/>
            <person name="Kubicek C.P."/>
            <person name="Druzhinina I.S."/>
        </authorList>
    </citation>
    <scope>NUCLEOTIDE SEQUENCE [LARGE SCALE GENOMIC DNA]</scope>
    <source>
        <strain evidence="2 3">CBS 226.95</strain>
    </source>
</reference>
<dbReference type="Pfam" id="PF12770">
    <property type="entry name" value="CHAT"/>
    <property type="match status" value="1"/>
</dbReference>
<protein>
    <recommendedName>
        <fullName evidence="1">CHAT domain-containing protein</fullName>
    </recommendedName>
</protein>
<dbReference type="Gene3D" id="1.25.40.10">
    <property type="entry name" value="Tetratricopeptide repeat domain"/>
    <property type="match status" value="1"/>
</dbReference>
<dbReference type="GeneID" id="36622854"/>
<sequence>MIITNMKKLFRKLVSREDDGEDHTATTAARTTTTIKTTKKKDGFFSTYMYSNKELDKAITEAEDKMMATSREDPSLPEYKAALAQLMAQKYAELFKVPVHSQQVPGFVNKMVDMTLVPSMFREAISLMEEAVSTTAKDNVLDRVKYLGQLSQMYNLRHNRVGELSDLEYAIKYADQAIHEVPDLDIYKGYDRLLSDVSDMHMAKFDYTGQMDALRDGIDNAEKALSISRGRNSDPDPILLAKLAENYLLRFHHDQRWEDLEQALQLMRGAAAVAATSTQEDHSQRARICNGLAEVLAERYGRRPEYIHDVREAVTLIQNAIDATSPKDVVRVNYLLNLAYRLRERFALDQDIKDLHEGIQSVDDAINFALLGHPRFLDMLRCRAKLFGSLFQVTSDLRHYTKAEDSLRKALDRIPDNHPNRCAFLLDKADLVLLKEQDGGRSTQLWWATEICCQAMNDCTNSPPLDRLKAAYKGASLYLEMGDYSMAGGLLCRGIDFLPRLNPRSLSRDDQQFILRQFSAMASDAAACLLEVTKQPARALATLESGRGVIASLMINSRSDVSDLQNKDNSLFNRYIELRDAVSRNINEFSNATNAGGAASEKAVANALSRRVQDEHDLHLVEEKIRTLDGFERFQLPPTVEKLQHAAIHGHIVVFNVAKWRSDAIIVPQHPSTGIRYVSLPSLKYDDLERFTPWVTGKEKIVSGPISTKADRNGKMRELLQYLWRKAVAPVLEDLGINTKQGSTTDELPRIWWVMSGIMSVFPLHAAGEDWGGESSFENTASHVISSYIPTIKALQYARDKNVRNLSERGQSFLIASMPETEGMRPLKVSGEVTAVQQCATSFQVDRIVAVDTPSKELVLEELKSTRIAHFICHGALDISNPSDSCLLFKQDDVDGKAGRLRVRDVAALSMEHAHIAYLSACSTAETADKTLVDETIHLASSFQLVGFPHVIGTTWEANNTVAEKIARNFYTFLIDQERAFPQDDGSVAYALHKAVKAYWSQSKGRFKPSDDVIAWAPFIHIGM</sequence>
<evidence type="ECO:0000313" key="2">
    <source>
        <dbReference type="EMBL" id="PTB48934.1"/>
    </source>
</evidence>
<keyword evidence="3" id="KW-1185">Reference proteome</keyword>
<dbReference type="InterPro" id="IPR024983">
    <property type="entry name" value="CHAT_dom"/>
</dbReference>
<evidence type="ECO:0000313" key="3">
    <source>
        <dbReference type="Proteomes" id="UP000241690"/>
    </source>
</evidence>
<evidence type="ECO:0000259" key="1">
    <source>
        <dbReference type="Pfam" id="PF12770"/>
    </source>
</evidence>
<gene>
    <name evidence="2" type="ORF">M431DRAFT_319490</name>
</gene>
<accession>A0A2T3ZVU7</accession>
<dbReference type="AlphaFoldDB" id="A0A2T3ZVU7"/>
<organism evidence="2 3">
    <name type="scientific">Trichoderma harzianum CBS 226.95</name>
    <dbReference type="NCBI Taxonomy" id="983964"/>
    <lineage>
        <taxon>Eukaryota</taxon>
        <taxon>Fungi</taxon>
        <taxon>Dikarya</taxon>
        <taxon>Ascomycota</taxon>
        <taxon>Pezizomycotina</taxon>
        <taxon>Sordariomycetes</taxon>
        <taxon>Hypocreomycetidae</taxon>
        <taxon>Hypocreales</taxon>
        <taxon>Hypocreaceae</taxon>
        <taxon>Trichoderma</taxon>
    </lineage>
</organism>